<dbReference type="EMBL" id="BPMK01000006">
    <property type="protein sequence ID" value="GIZ51661.1"/>
    <property type="molecule type" value="Genomic_DNA"/>
</dbReference>
<comment type="caution">
    <text evidence="1">The sequence shown here is derived from an EMBL/GenBank/DDBJ whole genome shotgun (WGS) entry which is preliminary data.</text>
</comment>
<evidence type="ECO:0000313" key="2">
    <source>
        <dbReference type="Proteomes" id="UP000887222"/>
    </source>
</evidence>
<organism evidence="1 2">
    <name type="scientific">Noviherbaspirillum aridicola</name>
    <dbReference type="NCBI Taxonomy" id="2849687"/>
    <lineage>
        <taxon>Bacteria</taxon>
        <taxon>Pseudomonadati</taxon>
        <taxon>Pseudomonadota</taxon>
        <taxon>Betaproteobacteria</taxon>
        <taxon>Burkholderiales</taxon>
        <taxon>Oxalobacteraceae</taxon>
        <taxon>Noviherbaspirillum</taxon>
    </lineage>
</organism>
<evidence type="ECO:0008006" key="3">
    <source>
        <dbReference type="Google" id="ProtNLM"/>
    </source>
</evidence>
<dbReference type="Proteomes" id="UP000887222">
    <property type="component" value="Unassembled WGS sequence"/>
</dbReference>
<accession>A0ABQ4Q395</accession>
<dbReference type="Pfam" id="PF07793">
    <property type="entry name" value="DUF1631"/>
    <property type="match status" value="1"/>
</dbReference>
<gene>
    <name evidence="1" type="ORF">NCCP691_16750</name>
</gene>
<keyword evidence="2" id="KW-1185">Reference proteome</keyword>
<dbReference type="RefSeq" id="WP_220807817.1">
    <property type="nucleotide sequence ID" value="NZ_BPMK01000006.1"/>
</dbReference>
<reference evidence="1 2" key="1">
    <citation type="journal article" date="2022" name="Int. J. Syst. Evol. Microbiol.">
        <title>Noviherbaspirillum aridicola sp. nov., isolated from an arid soil in Pakistan.</title>
        <authorList>
            <person name="Khan I.U."/>
            <person name="Saqib M."/>
            <person name="Amin A."/>
            <person name="Hussain F."/>
            <person name="Li L."/>
            <person name="Liu Y.H."/>
            <person name="Fang B.Z."/>
            <person name="Ahmed I."/>
            <person name="Li W.J."/>
        </authorList>
    </citation>
    <scope>NUCLEOTIDE SEQUENCE [LARGE SCALE GENOMIC DNA]</scope>
    <source>
        <strain evidence="1 2">NCCP-691</strain>
    </source>
</reference>
<proteinExistence type="predicted"/>
<dbReference type="InterPro" id="IPR012434">
    <property type="entry name" value="DUF1631"/>
</dbReference>
<name>A0ABQ4Q395_9BURK</name>
<evidence type="ECO:0000313" key="1">
    <source>
        <dbReference type="EMBL" id="GIZ51661.1"/>
    </source>
</evidence>
<sequence>MADTEYKRLIQVSKDRALFGFLAVAQRAIQDAERAAADQQSAARSGADRTALAAVRHFLRQDSAQLLRRAEALYRGYLDRAFQTMYVDLRPGMRKLSADELTLIDDEVVNHQIEVGRLAERIREANEETIGRLNVIVAQLHGQTEARERENPFRPYLVARALYEAVKDAVSDDARARTAFELLSAAALAHLPGFYQSVRDAFGSLGVQGKFVMQRSRNPHNPRHYQGPTAEAAMARLMPGLQRLVETLQVSHAAAPSGGIGTSVAAGGGQQPDIQDFIRRMFSGPRGLAGLAGGNRPAAPPVNPLVAELGRHQKQDPGADIARLRESLSLDKASMMERMTVDVVSMLFDFIREDDKIPVAQRQAIARLQIPLLKAAVLEPDLLHDEGHPARQLLNRLSSAAAAADPSDEGGRAVGAEIGRVVQRVLDEFDTDCAVFADCLQAFDRFMSGHLRQDDTAARRATEAVEAAERFSILLTRTTGALCDVLLPMNVDKRISDFIIHAWPHVLVHASWQDVEAGRGGDHPQSLYRQYHAVLADLVWSVQDKQTPPERNALIRLLPDLVRRLRGGLALIQMEESESKSMLDLLMDMHTQILRGAAGSQAAARNSLEELRGEFARVVVNWERASWEQAEPPQPRASLIEEVFARRGVAAELRLDAAFAGASADEREFLARTWLLGTRVAFAAPDGQQLPGRLVWISTHRSLYLFRREGGELTLYTYASLLEALRDESLAPVEYAPVFERAVESLLFGAGRLAQPA</sequence>
<protein>
    <recommendedName>
        <fullName evidence="3">Thymidine phosphorylase</fullName>
    </recommendedName>
</protein>